<evidence type="ECO:0000313" key="12">
    <source>
        <dbReference type="Proteomes" id="UP000027341"/>
    </source>
</evidence>
<evidence type="ECO:0000256" key="8">
    <source>
        <dbReference type="ARBA" id="ARBA00033371"/>
    </source>
</evidence>
<protein>
    <recommendedName>
        <fullName evidence="4">Ribosomal RNA small subunit methyltransferase D</fullName>
        <ecNumber evidence="3">2.1.1.171</ecNumber>
    </recommendedName>
    <alternativeName>
        <fullName evidence="7">16S rRNA m2G966 methyltransferase</fullName>
    </alternativeName>
    <alternativeName>
        <fullName evidence="8">rRNA (guanine-N(2)-)-methyltransferase</fullName>
    </alternativeName>
</protein>
<dbReference type="EC" id="2.1.1.171" evidence="3"/>
<organism evidence="11 12">
    <name type="scientific">Hydrogenovibrio marinus</name>
    <dbReference type="NCBI Taxonomy" id="28885"/>
    <lineage>
        <taxon>Bacteria</taxon>
        <taxon>Pseudomonadati</taxon>
        <taxon>Pseudomonadota</taxon>
        <taxon>Gammaproteobacteria</taxon>
        <taxon>Thiotrichales</taxon>
        <taxon>Piscirickettsiaceae</taxon>
        <taxon>Hydrogenovibrio</taxon>
    </lineage>
</organism>
<dbReference type="EMBL" id="JMIU01000001">
    <property type="protein sequence ID" value="KDN96332.1"/>
    <property type="molecule type" value="Genomic_DNA"/>
</dbReference>
<dbReference type="GO" id="GO:0003676">
    <property type="term" value="F:nucleic acid binding"/>
    <property type="evidence" value="ECO:0007669"/>
    <property type="project" value="InterPro"/>
</dbReference>
<feature type="region of interest" description="Disordered" evidence="10">
    <location>
        <begin position="1"/>
        <end position="28"/>
    </location>
</feature>
<accession>A0A066ZS63</accession>
<dbReference type="PANTHER" id="PTHR43542:SF1">
    <property type="entry name" value="METHYLTRANSFERASE"/>
    <property type="match status" value="1"/>
</dbReference>
<comment type="caution">
    <text evidence="11">The sequence shown here is derived from an EMBL/GenBank/DDBJ whole genome shotgun (WGS) entry which is preliminary data.</text>
</comment>
<proteinExistence type="inferred from homology"/>
<evidence type="ECO:0000256" key="10">
    <source>
        <dbReference type="SAM" id="MobiDB-lite"/>
    </source>
</evidence>
<reference evidence="11 12" key="1">
    <citation type="submission" date="2014-04" db="EMBL/GenBank/DDBJ databases">
        <title>Draft genome sequence of Hydrogenovibrio marinus MH-110, a model organism for aerobic H2 metabolism.</title>
        <authorList>
            <person name="Cha H.J."/>
            <person name="Jo B.H."/>
            <person name="Hwang B.H."/>
        </authorList>
    </citation>
    <scope>NUCLEOTIDE SEQUENCE [LARGE SCALE GENOMIC DNA]</scope>
    <source>
        <strain evidence="11 12">MH-110</strain>
    </source>
</reference>
<dbReference type="Gene3D" id="3.40.50.150">
    <property type="entry name" value="Vaccinia Virus protein VP39"/>
    <property type="match status" value="1"/>
</dbReference>
<evidence type="ECO:0000256" key="9">
    <source>
        <dbReference type="ARBA" id="ARBA00048326"/>
    </source>
</evidence>
<keyword evidence="6 11" id="KW-0808">Transferase</keyword>
<evidence type="ECO:0000256" key="7">
    <source>
        <dbReference type="ARBA" id="ARBA00031268"/>
    </source>
</evidence>
<dbReference type="GO" id="GO:0052913">
    <property type="term" value="F:16S rRNA (guanine(966)-N(2))-methyltransferase activity"/>
    <property type="evidence" value="ECO:0007669"/>
    <property type="project" value="UniProtKB-EC"/>
</dbReference>
<name>A0A066ZS63_HYDMR</name>
<dbReference type="InterPro" id="IPR002052">
    <property type="entry name" value="DNA_methylase_N6_adenine_CS"/>
</dbReference>
<evidence type="ECO:0000256" key="1">
    <source>
        <dbReference type="ARBA" id="ARBA00002649"/>
    </source>
</evidence>
<comment type="catalytic activity">
    <reaction evidence="9">
        <text>guanosine(966) in 16S rRNA + S-adenosyl-L-methionine = N(2)-methylguanosine(966) in 16S rRNA + S-adenosyl-L-homocysteine + H(+)</text>
        <dbReference type="Rhea" id="RHEA:23548"/>
        <dbReference type="Rhea" id="RHEA-COMP:10211"/>
        <dbReference type="Rhea" id="RHEA-COMP:10212"/>
        <dbReference type="ChEBI" id="CHEBI:15378"/>
        <dbReference type="ChEBI" id="CHEBI:57856"/>
        <dbReference type="ChEBI" id="CHEBI:59789"/>
        <dbReference type="ChEBI" id="CHEBI:74269"/>
        <dbReference type="ChEBI" id="CHEBI:74481"/>
        <dbReference type="EC" id="2.1.1.171"/>
    </reaction>
</comment>
<comment type="function">
    <text evidence="1">Specifically methylates the guanine in position 966 of 16S rRNA in the assembled 30S particle.</text>
</comment>
<evidence type="ECO:0000313" key="11">
    <source>
        <dbReference type="EMBL" id="KDN96332.1"/>
    </source>
</evidence>
<dbReference type="Pfam" id="PF03602">
    <property type="entry name" value="Cons_hypoth95"/>
    <property type="match status" value="1"/>
</dbReference>
<gene>
    <name evidence="11" type="primary">rsmD</name>
    <name evidence="11" type="ORF">EI16_08645</name>
</gene>
<dbReference type="SUPFAM" id="SSF53335">
    <property type="entry name" value="S-adenosyl-L-methionine-dependent methyltransferases"/>
    <property type="match status" value="1"/>
</dbReference>
<dbReference type="PANTHER" id="PTHR43542">
    <property type="entry name" value="METHYLTRANSFERASE"/>
    <property type="match status" value="1"/>
</dbReference>
<evidence type="ECO:0000256" key="5">
    <source>
        <dbReference type="ARBA" id="ARBA00022603"/>
    </source>
</evidence>
<sequence length="222" mass="24991">MSKSKRNSHQTKNSTPEGVSRAKTARLGRDDIVHQKNEMGEVRIIGGDFKGRKLPVRQAQGLRPTSDRIRETLFNWLQFEVPGASCLDVFSGSGALGFEALSRGAASVVCLELSAQNANQLKANQQLLKAENISIIQADSLAWLENHTENPFDIIFIDPPFHQGLMQQTLDKLFGKGYVSDSTWLYLEQEKALDWPKLPDGWTCYREKTTSQVRLGLWCIER</sequence>
<comment type="similarity">
    <text evidence="2">Belongs to the methyltransferase superfamily. RsmD family.</text>
</comment>
<dbReference type="RefSeq" id="WP_232087767.1">
    <property type="nucleotide sequence ID" value="NZ_AP020335.1"/>
</dbReference>
<keyword evidence="5 11" id="KW-0489">Methyltransferase</keyword>
<dbReference type="AlphaFoldDB" id="A0A066ZS63"/>
<keyword evidence="12" id="KW-1185">Reference proteome</keyword>
<dbReference type="InterPro" id="IPR029063">
    <property type="entry name" value="SAM-dependent_MTases_sf"/>
</dbReference>
<dbReference type="Proteomes" id="UP000027341">
    <property type="component" value="Unassembled WGS sequence"/>
</dbReference>
<evidence type="ECO:0000256" key="3">
    <source>
        <dbReference type="ARBA" id="ARBA00012141"/>
    </source>
</evidence>
<dbReference type="CDD" id="cd02440">
    <property type="entry name" value="AdoMet_MTases"/>
    <property type="match status" value="1"/>
</dbReference>
<dbReference type="PROSITE" id="PS00092">
    <property type="entry name" value="N6_MTASE"/>
    <property type="match status" value="1"/>
</dbReference>
<evidence type="ECO:0000256" key="4">
    <source>
        <dbReference type="ARBA" id="ARBA00013682"/>
    </source>
</evidence>
<dbReference type="InterPro" id="IPR004398">
    <property type="entry name" value="RNA_MeTrfase_RsmD"/>
</dbReference>
<evidence type="ECO:0000256" key="6">
    <source>
        <dbReference type="ARBA" id="ARBA00022679"/>
    </source>
</evidence>
<evidence type="ECO:0000256" key="2">
    <source>
        <dbReference type="ARBA" id="ARBA00005269"/>
    </source>
</evidence>
<dbReference type="STRING" id="28885.EI16_08645"/>
<dbReference type="NCBIfam" id="TIGR00095">
    <property type="entry name" value="16S rRNA (guanine(966)-N(2))-methyltransferase RsmD"/>
    <property type="match status" value="1"/>
</dbReference>